<feature type="domain" description="Ketosynthase family 3 (KS3)" evidence="4">
    <location>
        <begin position="5"/>
        <end position="382"/>
    </location>
</feature>
<dbReference type="SUPFAM" id="SSF53901">
    <property type="entry name" value="Thiolase-like"/>
    <property type="match status" value="1"/>
</dbReference>
<dbReference type="SMART" id="SM00825">
    <property type="entry name" value="PKS_KS"/>
    <property type="match status" value="1"/>
</dbReference>
<dbReference type="InterPro" id="IPR014030">
    <property type="entry name" value="Ketoacyl_synth_N"/>
</dbReference>
<gene>
    <name evidence="5" type="ORF">FKR84_03055</name>
</gene>
<comment type="caution">
    <text evidence="5">The sequence shown here is derived from an EMBL/GenBank/DDBJ whole genome shotgun (WGS) entry which is preliminary data.</text>
</comment>
<dbReference type="InterPro" id="IPR014031">
    <property type="entry name" value="Ketoacyl_synth_C"/>
</dbReference>
<sequence length="384" mass="41599">MAKTTKKAYITNTEIISPLGFSVQENYENLVNGLSGIKYIEDKNYLDKAFFGAQLPEKALEKAFEDLSATSKNYTKLEKMLLLAVDKILDKNPDLDLNKTAVIISTTKGNIDALSHDNAFPKERAKLFELAKQLQTFFNLPQTPIVLSNACISGGLAIAVGKKLITHQNYDHALIVGGDILSKFTVSGFSSFQALDSKICAPFCKERNGINLGEAAACILLSAKSMSQNGISIDGEATANDANHISGPSKTGDGLYKSIQNALKEAQLTAKEIDFISAHGTATIYNDEMEAKAFSRAGLQAIPLNSLKAHYGHTLGASALLETIISVECMKRNQLLPNFNFTEMGTSKKLEIITQLSQKSLRNVLKTASGFGGCNFAMLLKKQA</sequence>
<dbReference type="Pfam" id="PF02801">
    <property type="entry name" value="Ketoacyl-synt_C"/>
    <property type="match status" value="1"/>
</dbReference>
<dbReference type="InterPro" id="IPR020841">
    <property type="entry name" value="PKS_Beta-ketoAc_synthase_dom"/>
</dbReference>
<reference evidence="5 6" key="1">
    <citation type="submission" date="2019-06" db="EMBL/GenBank/DDBJ databases">
        <title>Flavibacter putida gen. nov., sp. nov., a novel marine bacterium of the family Flavobacteriaceae isolated from coastal seawater.</title>
        <authorList>
            <person name="Feng X."/>
        </authorList>
    </citation>
    <scope>NUCLEOTIDE SEQUENCE [LARGE SCALE GENOMIC DNA]</scope>
    <source>
        <strain evidence="5 6">PLHSN227</strain>
    </source>
</reference>
<dbReference type="Pfam" id="PF00109">
    <property type="entry name" value="ketoacyl-synt"/>
    <property type="match status" value="1"/>
</dbReference>
<dbReference type="InterPro" id="IPR016039">
    <property type="entry name" value="Thiolase-like"/>
</dbReference>
<evidence type="ECO:0000313" key="6">
    <source>
        <dbReference type="Proteomes" id="UP000317169"/>
    </source>
</evidence>
<protein>
    <submittedName>
        <fullName evidence="5">Beta-ketoacyl synthase</fullName>
    </submittedName>
</protein>
<dbReference type="PANTHER" id="PTHR11712">
    <property type="entry name" value="POLYKETIDE SYNTHASE-RELATED"/>
    <property type="match status" value="1"/>
</dbReference>
<dbReference type="InterPro" id="IPR000794">
    <property type="entry name" value="Beta-ketoacyl_synthase"/>
</dbReference>
<dbReference type="GO" id="GO:0004315">
    <property type="term" value="F:3-oxoacyl-[acyl-carrier-protein] synthase activity"/>
    <property type="evidence" value="ECO:0007669"/>
    <property type="project" value="TreeGrafter"/>
</dbReference>
<comment type="similarity">
    <text evidence="1 3">Belongs to the thiolase-like superfamily. Beta-ketoacyl-ACP synthases family.</text>
</comment>
<dbReference type="EMBL" id="VIAR01000002">
    <property type="protein sequence ID" value="TQD40192.1"/>
    <property type="molecule type" value="Genomic_DNA"/>
</dbReference>
<evidence type="ECO:0000313" key="5">
    <source>
        <dbReference type="EMBL" id="TQD40192.1"/>
    </source>
</evidence>
<dbReference type="PROSITE" id="PS52004">
    <property type="entry name" value="KS3_2"/>
    <property type="match status" value="1"/>
</dbReference>
<organism evidence="5 6">
    <name type="scientific">Haloflavibacter putidus</name>
    <dbReference type="NCBI Taxonomy" id="2576776"/>
    <lineage>
        <taxon>Bacteria</taxon>
        <taxon>Pseudomonadati</taxon>
        <taxon>Bacteroidota</taxon>
        <taxon>Flavobacteriia</taxon>
        <taxon>Flavobacteriales</taxon>
        <taxon>Flavobacteriaceae</taxon>
        <taxon>Haloflavibacter</taxon>
    </lineage>
</organism>
<evidence type="ECO:0000256" key="3">
    <source>
        <dbReference type="RuleBase" id="RU003694"/>
    </source>
</evidence>
<keyword evidence="2 3" id="KW-0808">Transferase</keyword>
<dbReference type="OrthoDB" id="9808669at2"/>
<dbReference type="Proteomes" id="UP000317169">
    <property type="component" value="Unassembled WGS sequence"/>
</dbReference>
<evidence type="ECO:0000256" key="1">
    <source>
        <dbReference type="ARBA" id="ARBA00008467"/>
    </source>
</evidence>
<dbReference type="PANTHER" id="PTHR11712:SF336">
    <property type="entry name" value="3-OXOACYL-[ACYL-CARRIER-PROTEIN] SYNTHASE, MITOCHONDRIAL"/>
    <property type="match status" value="1"/>
</dbReference>
<proteinExistence type="inferred from homology"/>
<accession>A0A508A2X5</accession>
<dbReference type="RefSeq" id="WP_141420722.1">
    <property type="nucleotide sequence ID" value="NZ_VIAR01000002.1"/>
</dbReference>
<evidence type="ECO:0000259" key="4">
    <source>
        <dbReference type="PROSITE" id="PS52004"/>
    </source>
</evidence>
<dbReference type="Gene3D" id="3.40.47.10">
    <property type="match status" value="2"/>
</dbReference>
<keyword evidence="6" id="KW-1185">Reference proteome</keyword>
<evidence type="ECO:0000256" key="2">
    <source>
        <dbReference type="ARBA" id="ARBA00022679"/>
    </source>
</evidence>
<name>A0A508A2X5_9FLAO</name>
<dbReference type="AlphaFoldDB" id="A0A508A2X5"/>
<dbReference type="GO" id="GO:0006633">
    <property type="term" value="P:fatty acid biosynthetic process"/>
    <property type="evidence" value="ECO:0007669"/>
    <property type="project" value="TreeGrafter"/>
</dbReference>